<evidence type="ECO:0000313" key="1">
    <source>
        <dbReference type="EMBL" id="CAG1845124.1"/>
    </source>
</evidence>
<gene>
    <name evidence="1" type="ORF">GSMUA_149190.1</name>
</gene>
<sequence>MMILISVVDSRCIYPGRCLFYPPDHLLGLLARPLLLLQCPLQASPLFFHGKGTEIGKNSLVAPPPCFIETCCTVDLVALSLPGGFSSAVTSEATRPPRWWRRFPGAVLSHDHRGGDGKERSHRFLCIIRHINRRILPINTDDIPLTNDYLNLIEVLCWFECIYVYLDPGKSREIQDE</sequence>
<name>A0A8D7A9V3_MUSAM</name>
<accession>A0A8D7A9V3</accession>
<organism evidence="1">
    <name type="scientific">Musa acuminata subsp. malaccensis</name>
    <name type="common">Wild banana</name>
    <name type="synonym">Musa malaccensis</name>
    <dbReference type="NCBI Taxonomy" id="214687"/>
    <lineage>
        <taxon>Eukaryota</taxon>
        <taxon>Viridiplantae</taxon>
        <taxon>Streptophyta</taxon>
        <taxon>Embryophyta</taxon>
        <taxon>Tracheophyta</taxon>
        <taxon>Spermatophyta</taxon>
        <taxon>Magnoliopsida</taxon>
        <taxon>Liliopsida</taxon>
        <taxon>Zingiberales</taxon>
        <taxon>Musaceae</taxon>
        <taxon>Musa</taxon>
    </lineage>
</organism>
<dbReference type="EMBL" id="HG996471">
    <property type="protein sequence ID" value="CAG1845124.1"/>
    <property type="molecule type" value="Genomic_DNA"/>
</dbReference>
<dbReference type="AlphaFoldDB" id="A0A8D7A9V3"/>
<proteinExistence type="predicted"/>
<reference evidence="1" key="1">
    <citation type="submission" date="2021-03" db="EMBL/GenBank/DDBJ databases">
        <authorList>
            <consortium name="Genoscope - CEA"/>
            <person name="William W."/>
        </authorList>
    </citation>
    <scope>NUCLEOTIDE SEQUENCE</scope>
    <source>
        <strain evidence="1">Doubled-haploid Pahang</strain>
    </source>
</reference>
<protein>
    <submittedName>
        <fullName evidence="1">(wild Malaysian banana) hypothetical protein</fullName>
    </submittedName>
</protein>